<dbReference type="Pfam" id="PF17660">
    <property type="entry name" value="BTRD1"/>
    <property type="match status" value="5"/>
</dbReference>
<dbReference type="Gene3D" id="3.40.710.10">
    <property type="entry name" value="DD-peptidase/beta-lactamase superfamily"/>
    <property type="match status" value="1"/>
</dbReference>
<dbReference type="InterPro" id="IPR006311">
    <property type="entry name" value="TAT_signal"/>
</dbReference>
<evidence type="ECO:0000259" key="1">
    <source>
        <dbReference type="Pfam" id="PF00144"/>
    </source>
</evidence>
<dbReference type="EMBL" id="BAAAZR010000001">
    <property type="protein sequence ID" value="GAA3789296.1"/>
    <property type="molecule type" value="Genomic_DNA"/>
</dbReference>
<reference evidence="3" key="1">
    <citation type="journal article" date="2019" name="Int. J. Syst. Evol. Microbiol.">
        <title>The Global Catalogue of Microorganisms (GCM) 10K type strain sequencing project: providing services to taxonomists for standard genome sequencing and annotation.</title>
        <authorList>
            <consortium name="The Broad Institute Genomics Platform"/>
            <consortium name="The Broad Institute Genome Sequencing Center for Infectious Disease"/>
            <person name="Wu L."/>
            <person name="Ma J."/>
        </authorList>
    </citation>
    <scope>NUCLEOTIDE SEQUENCE [LARGE SCALE GENOMIC DNA]</scope>
    <source>
        <strain evidence="3">JCM 16908</strain>
    </source>
</reference>
<evidence type="ECO:0000313" key="2">
    <source>
        <dbReference type="EMBL" id="GAA3789296.1"/>
    </source>
</evidence>
<feature type="domain" description="Beta-lactamase-related" evidence="1">
    <location>
        <begin position="343"/>
        <end position="657"/>
    </location>
</feature>
<organism evidence="2 3">
    <name type="scientific">Sphaerisporangium flaviroseum</name>
    <dbReference type="NCBI Taxonomy" id="509199"/>
    <lineage>
        <taxon>Bacteria</taxon>
        <taxon>Bacillati</taxon>
        <taxon>Actinomycetota</taxon>
        <taxon>Actinomycetes</taxon>
        <taxon>Streptosporangiales</taxon>
        <taxon>Streptosporangiaceae</taxon>
        <taxon>Sphaerisporangium</taxon>
    </lineage>
</organism>
<accession>A0ABP7HFJ2</accession>
<protein>
    <recommendedName>
        <fullName evidence="1">Beta-lactamase-related domain-containing protein</fullName>
    </recommendedName>
</protein>
<dbReference type="InterPro" id="IPR050491">
    <property type="entry name" value="AmpC-like"/>
</dbReference>
<comment type="caution">
    <text evidence="2">The sequence shown here is derived from an EMBL/GenBank/DDBJ whole genome shotgun (WGS) entry which is preliminary data.</text>
</comment>
<evidence type="ECO:0000313" key="3">
    <source>
        <dbReference type="Proteomes" id="UP001500888"/>
    </source>
</evidence>
<dbReference type="SUPFAM" id="SSF56601">
    <property type="entry name" value="beta-lactamase/transpeptidase-like"/>
    <property type="match status" value="1"/>
</dbReference>
<dbReference type="PANTHER" id="PTHR46825:SF9">
    <property type="entry name" value="BETA-LACTAMASE-RELATED DOMAIN-CONTAINING PROTEIN"/>
    <property type="match status" value="1"/>
</dbReference>
<dbReference type="InterPro" id="IPR049511">
    <property type="entry name" value="PGH-like_rpt"/>
</dbReference>
<proteinExistence type="predicted"/>
<dbReference type="InterPro" id="IPR001466">
    <property type="entry name" value="Beta-lactam-related"/>
</dbReference>
<dbReference type="Proteomes" id="UP001500888">
    <property type="component" value="Unassembled WGS sequence"/>
</dbReference>
<dbReference type="InterPro" id="IPR012338">
    <property type="entry name" value="Beta-lactam/transpept-like"/>
</dbReference>
<dbReference type="PANTHER" id="PTHR46825">
    <property type="entry name" value="D-ALANYL-D-ALANINE-CARBOXYPEPTIDASE/ENDOPEPTIDASE AMPH"/>
    <property type="match status" value="1"/>
</dbReference>
<dbReference type="Pfam" id="PF00144">
    <property type="entry name" value="Beta-lactamase"/>
    <property type="match status" value="1"/>
</dbReference>
<keyword evidence="3" id="KW-1185">Reference proteome</keyword>
<sequence length="675" mass="73528">MFRGSPSRTLYETWRIYRIDRRGESAGWEVDMGDPSAFDRRSLLRAGLTVGAFLGLGGVGATSAAAAVTQRTGAMLAGTFAWVARHNLTAAQYQAEFDRLAAQGYRLVHVDGYDSGGQATYAAVWENRPGPPMVARHGLTAAQYQAEFDRLTPQGYRPVHLDGYRVGGQVLFAAIWEQTGGPAWVARHNLTAAQYQAEFDRLAAQGYRPVHVDGYESGGQALYAAIWENTPGPALVARHGLNSAQYQAEFDRLTAQGYRPAVISGYTVGGTDLYAAIWTRGAGPRWSARHGLTSAAYQAAFDEHQRLGYRPARVSGYGNGTPRFAALWLHDTPTDGDFAAVHEVVNRHMTSSGVAGVSLAIARRGSLVFARGYGLANRETGERLTERHLLRIASVSKPITAVAIMQLVESGRLTLGQRVFGAGGVLGTRYGTQPYSANVQAITIRHLLQHTAGGWTNDGNDPMFTNPTMTHAQLIGWVLDSRPLQFTPGTTYMYSNFGYCLLGRVIEQITGQPYADYVRQNVLAPSGISNMHIAGNTRAEKRADEVVYYSTSDPYSMPVRRMDSHGGWLASPVDIARFAVRADGFATVPDLLRRDTTTTMTTPSSANPNYASGWSVNSAGNWWHTGRLSGTEAIVVRTSGEYCWAALANGNNINLDGMMWEAVQQVTAWPSHNLF</sequence>
<name>A0ABP7HFJ2_9ACTN</name>
<dbReference type="PROSITE" id="PS51318">
    <property type="entry name" value="TAT"/>
    <property type="match status" value="1"/>
</dbReference>
<gene>
    <name evidence="2" type="ORF">GCM10022226_04980</name>
</gene>